<evidence type="ECO:0000259" key="4">
    <source>
        <dbReference type="Pfam" id="PF01551"/>
    </source>
</evidence>
<organism evidence="6 7">
    <name type="scientific">Candidatus Avoscillospira avistercoris</name>
    <dbReference type="NCBI Taxonomy" id="2840707"/>
    <lineage>
        <taxon>Bacteria</taxon>
        <taxon>Bacillati</taxon>
        <taxon>Bacillota</taxon>
        <taxon>Clostridia</taxon>
        <taxon>Eubacteriales</taxon>
        <taxon>Oscillospiraceae</taxon>
        <taxon>Oscillospiraceae incertae sedis</taxon>
        <taxon>Candidatus Avoscillospira</taxon>
    </lineage>
</organism>
<dbReference type="InterPro" id="IPR011055">
    <property type="entry name" value="Dup_hybrid_motif"/>
</dbReference>
<comment type="caution">
    <text evidence="6">The sequence shown here is derived from an EMBL/GenBank/DDBJ whole genome shotgun (WGS) entry which is preliminary data.</text>
</comment>
<evidence type="ECO:0000313" key="7">
    <source>
        <dbReference type="Proteomes" id="UP000886741"/>
    </source>
</evidence>
<feature type="compositionally biased region" description="Basic and acidic residues" evidence="3">
    <location>
        <begin position="266"/>
        <end position="275"/>
    </location>
</feature>
<dbReference type="PANTHER" id="PTHR21666">
    <property type="entry name" value="PEPTIDASE-RELATED"/>
    <property type="match status" value="1"/>
</dbReference>
<dbReference type="GO" id="GO:0004222">
    <property type="term" value="F:metalloendopeptidase activity"/>
    <property type="evidence" value="ECO:0007669"/>
    <property type="project" value="TreeGrafter"/>
</dbReference>
<protein>
    <submittedName>
        <fullName evidence="6">Peptidoglycan DD-metalloendopeptidase family protein</fullName>
    </submittedName>
</protein>
<dbReference type="Pfam" id="PF24568">
    <property type="entry name" value="CC_PcsB"/>
    <property type="match status" value="1"/>
</dbReference>
<feature type="coiled-coil region" evidence="2">
    <location>
        <begin position="37"/>
        <end position="138"/>
    </location>
</feature>
<gene>
    <name evidence="6" type="ORF">IAA83_01940</name>
</gene>
<dbReference type="EMBL" id="DVJJ01000037">
    <property type="protein sequence ID" value="HIS64117.1"/>
    <property type="molecule type" value="Genomic_DNA"/>
</dbReference>
<reference evidence="6" key="2">
    <citation type="journal article" date="2021" name="PeerJ">
        <title>Extensive microbial diversity within the chicken gut microbiome revealed by metagenomics and culture.</title>
        <authorList>
            <person name="Gilroy R."/>
            <person name="Ravi A."/>
            <person name="Getino M."/>
            <person name="Pursley I."/>
            <person name="Horton D.L."/>
            <person name="Alikhan N.F."/>
            <person name="Baker D."/>
            <person name="Gharbi K."/>
            <person name="Hall N."/>
            <person name="Watson M."/>
            <person name="Adriaenssens E.M."/>
            <person name="Foster-Nyarko E."/>
            <person name="Jarju S."/>
            <person name="Secka A."/>
            <person name="Antonio M."/>
            <person name="Oren A."/>
            <person name="Chaudhuri R.R."/>
            <person name="La Ragione R."/>
            <person name="Hildebrand F."/>
            <person name="Pallen M.J."/>
        </authorList>
    </citation>
    <scope>NUCLEOTIDE SEQUENCE</scope>
    <source>
        <strain evidence="6">ChiBcec16-1751</strain>
    </source>
</reference>
<dbReference type="Gene3D" id="2.70.70.10">
    <property type="entry name" value="Glucose Permease (Domain IIA)"/>
    <property type="match status" value="1"/>
</dbReference>
<evidence type="ECO:0000256" key="2">
    <source>
        <dbReference type="SAM" id="Coils"/>
    </source>
</evidence>
<dbReference type="Pfam" id="PF01551">
    <property type="entry name" value="Peptidase_M23"/>
    <property type="match status" value="1"/>
</dbReference>
<feature type="domain" description="M23ase beta-sheet core" evidence="4">
    <location>
        <begin position="323"/>
        <end position="417"/>
    </location>
</feature>
<proteinExistence type="predicted"/>
<evidence type="ECO:0000259" key="5">
    <source>
        <dbReference type="Pfam" id="PF24568"/>
    </source>
</evidence>
<feature type="domain" description="Peptidoglycan hydrolase PcsB coiled-coil" evidence="5">
    <location>
        <begin position="123"/>
        <end position="179"/>
    </location>
</feature>
<dbReference type="InterPro" id="IPR057309">
    <property type="entry name" value="PcsB_CC"/>
</dbReference>
<dbReference type="InterPro" id="IPR016047">
    <property type="entry name" value="M23ase_b-sheet_dom"/>
</dbReference>
<evidence type="ECO:0000256" key="1">
    <source>
        <dbReference type="ARBA" id="ARBA00022729"/>
    </source>
</evidence>
<dbReference type="SUPFAM" id="SSF51261">
    <property type="entry name" value="Duplicated hybrid motif"/>
    <property type="match status" value="1"/>
</dbReference>
<keyword evidence="1" id="KW-0732">Signal</keyword>
<dbReference type="Proteomes" id="UP000886741">
    <property type="component" value="Unassembled WGS sequence"/>
</dbReference>
<dbReference type="CDD" id="cd12797">
    <property type="entry name" value="M23_peptidase"/>
    <property type="match status" value="1"/>
</dbReference>
<dbReference type="PANTHER" id="PTHR21666:SF286">
    <property type="entry name" value="LIPOPROTEIN NLPD"/>
    <property type="match status" value="1"/>
</dbReference>
<name>A0A9D1JSK1_9FIRM</name>
<feature type="region of interest" description="Disordered" evidence="3">
    <location>
        <begin position="265"/>
        <end position="294"/>
    </location>
</feature>
<feature type="compositionally biased region" description="Polar residues" evidence="3">
    <location>
        <begin position="281"/>
        <end position="294"/>
    </location>
</feature>
<reference evidence="6" key="1">
    <citation type="submission" date="2020-10" db="EMBL/GenBank/DDBJ databases">
        <authorList>
            <person name="Gilroy R."/>
        </authorList>
    </citation>
    <scope>NUCLEOTIDE SEQUENCE</scope>
    <source>
        <strain evidence="6">ChiBcec16-1751</strain>
    </source>
</reference>
<keyword evidence="2" id="KW-0175">Coiled coil</keyword>
<dbReference type="InterPro" id="IPR050570">
    <property type="entry name" value="Cell_wall_metabolism_enzyme"/>
</dbReference>
<dbReference type="AlphaFoldDB" id="A0A9D1JSK1"/>
<evidence type="ECO:0000256" key="3">
    <source>
        <dbReference type="SAM" id="MobiDB-lite"/>
    </source>
</evidence>
<sequence>MKQRKLLVSIVAIVLSVLMLGGVFLSVLPVPVSAASSSELKNKINDLQSKADEIAAQAADLQQQIADNQSETQSIVDKKANIDQQIELTRQQVENLNQQIQQYNLLIAAKQEELDQALENETKLNEQYKLRLRAMEETGNVSYWSVLFNASSFTDLLDRIDMIHEISEADQIMLQQLRDVADQISAAKAEVEAGRAELEAAKAEQDVLEQQLSEQRAEADAMITELMSKQDELKAASETYDAMEEEVRQQILETQKAYEDALADEEAQRQIEAARQEAASGNISRPSGGANSSGFVSPLPAGSSYVSCAYGYREHPIYGYYSMHYGVDLAAGAGTPIYAVKSGTVTTATYSSVNGYYVSISHNDGFGSLYAHMTNYVVSVGDYVNQGDIIGYVGSTGWSTGAHLHFEVFYGGANVNPMDYISI</sequence>
<dbReference type="Gene3D" id="6.10.250.3150">
    <property type="match status" value="1"/>
</dbReference>
<accession>A0A9D1JSK1</accession>
<evidence type="ECO:0000313" key="6">
    <source>
        <dbReference type="EMBL" id="HIS64117.1"/>
    </source>
</evidence>